<dbReference type="NCBIfam" id="TIGR00188">
    <property type="entry name" value="rnpA"/>
    <property type="match status" value="1"/>
</dbReference>
<evidence type="ECO:0000256" key="3">
    <source>
        <dbReference type="ARBA" id="ARBA00022759"/>
    </source>
</evidence>
<keyword evidence="1 6" id="KW-0819">tRNA processing</keyword>
<comment type="similarity">
    <text evidence="6">Belongs to the RnpA family.</text>
</comment>
<organism evidence="8 9">
    <name type="scientific">Novipirellula galeiformis</name>
    <dbReference type="NCBI Taxonomy" id="2528004"/>
    <lineage>
        <taxon>Bacteria</taxon>
        <taxon>Pseudomonadati</taxon>
        <taxon>Planctomycetota</taxon>
        <taxon>Planctomycetia</taxon>
        <taxon>Pirellulales</taxon>
        <taxon>Pirellulaceae</taxon>
        <taxon>Novipirellula</taxon>
    </lineage>
</organism>
<dbReference type="Proteomes" id="UP000316304">
    <property type="component" value="Unassembled WGS sequence"/>
</dbReference>
<dbReference type="AlphaFoldDB" id="A0A5C6CRN5"/>
<comment type="function">
    <text evidence="6">RNaseP catalyzes the removal of the 5'-leader sequence from pre-tRNA to produce the mature 5'-terminus. It can also cleave other RNA substrates such as 4.5S RNA. The protein component plays an auxiliary but essential role in vivo by binding to the 5'-leader sequence and broadening the substrate specificity of the ribozyme.</text>
</comment>
<keyword evidence="2 6" id="KW-0540">Nuclease</keyword>
<evidence type="ECO:0000256" key="1">
    <source>
        <dbReference type="ARBA" id="ARBA00022694"/>
    </source>
</evidence>
<dbReference type="RefSeq" id="WP_146593387.1">
    <property type="nucleotide sequence ID" value="NZ_SJPT01000001.1"/>
</dbReference>
<reference evidence="8 9" key="1">
    <citation type="submission" date="2019-02" db="EMBL/GenBank/DDBJ databases">
        <title>Deep-cultivation of Planctomycetes and their phenomic and genomic characterization uncovers novel biology.</title>
        <authorList>
            <person name="Wiegand S."/>
            <person name="Jogler M."/>
            <person name="Boedeker C."/>
            <person name="Pinto D."/>
            <person name="Vollmers J."/>
            <person name="Rivas-Marin E."/>
            <person name="Kohn T."/>
            <person name="Peeters S.H."/>
            <person name="Heuer A."/>
            <person name="Rast P."/>
            <person name="Oberbeckmann S."/>
            <person name="Bunk B."/>
            <person name="Jeske O."/>
            <person name="Meyerdierks A."/>
            <person name="Storesund J.E."/>
            <person name="Kallscheuer N."/>
            <person name="Luecker S."/>
            <person name="Lage O.M."/>
            <person name="Pohl T."/>
            <person name="Merkel B.J."/>
            <person name="Hornburger P."/>
            <person name="Mueller R.-W."/>
            <person name="Bruemmer F."/>
            <person name="Labrenz M."/>
            <person name="Spormann A.M."/>
            <person name="Op Den Camp H."/>
            <person name="Overmann J."/>
            <person name="Amann R."/>
            <person name="Jetten M.S.M."/>
            <person name="Mascher T."/>
            <person name="Medema M.H."/>
            <person name="Devos D.P."/>
            <person name="Kaster A.-K."/>
            <person name="Ovreas L."/>
            <person name="Rohde M."/>
            <person name="Galperin M.Y."/>
            <person name="Jogler C."/>
        </authorList>
    </citation>
    <scope>NUCLEOTIDE SEQUENCE [LARGE SCALE GENOMIC DNA]</scope>
    <source>
        <strain evidence="8 9">Pla52o</strain>
    </source>
</reference>
<dbReference type="Gene3D" id="3.30.230.10">
    <property type="match status" value="1"/>
</dbReference>
<dbReference type="OrthoDB" id="9810867at2"/>
<evidence type="ECO:0000256" key="4">
    <source>
        <dbReference type="ARBA" id="ARBA00022801"/>
    </source>
</evidence>
<dbReference type="GO" id="GO:0030677">
    <property type="term" value="C:ribonuclease P complex"/>
    <property type="evidence" value="ECO:0007669"/>
    <property type="project" value="TreeGrafter"/>
</dbReference>
<dbReference type="InterPro" id="IPR000100">
    <property type="entry name" value="RNase_P"/>
</dbReference>
<keyword evidence="5 6" id="KW-0694">RNA-binding</keyword>
<evidence type="ECO:0000313" key="8">
    <source>
        <dbReference type="EMBL" id="TWU27152.1"/>
    </source>
</evidence>
<dbReference type="EC" id="3.1.26.5" evidence="6 7"/>
<dbReference type="GO" id="GO:0001682">
    <property type="term" value="P:tRNA 5'-leader removal"/>
    <property type="evidence" value="ECO:0007669"/>
    <property type="project" value="UniProtKB-UniRule"/>
</dbReference>
<dbReference type="PANTHER" id="PTHR33992:SF1">
    <property type="entry name" value="RIBONUCLEASE P PROTEIN COMPONENT"/>
    <property type="match status" value="1"/>
</dbReference>
<evidence type="ECO:0000313" key="9">
    <source>
        <dbReference type="Proteomes" id="UP000316304"/>
    </source>
</evidence>
<proteinExistence type="inferred from homology"/>
<keyword evidence="9" id="KW-1185">Reference proteome</keyword>
<dbReference type="InterPro" id="IPR014721">
    <property type="entry name" value="Ribsml_uS5_D2-typ_fold_subgr"/>
</dbReference>
<dbReference type="GO" id="GO:0042781">
    <property type="term" value="F:3'-tRNA processing endoribonuclease activity"/>
    <property type="evidence" value="ECO:0007669"/>
    <property type="project" value="TreeGrafter"/>
</dbReference>
<dbReference type="InterPro" id="IPR020568">
    <property type="entry name" value="Ribosomal_Su5_D2-typ_SF"/>
</dbReference>
<keyword evidence="3 6" id="KW-0255">Endonuclease</keyword>
<dbReference type="HAMAP" id="MF_00227">
    <property type="entry name" value="RNase_P"/>
    <property type="match status" value="1"/>
</dbReference>
<protein>
    <recommendedName>
        <fullName evidence="6 7">Ribonuclease P protein component</fullName>
        <shortName evidence="6">RNase P protein</shortName>
        <shortName evidence="6">RNaseP protein</shortName>
        <ecNumber evidence="6 7">3.1.26.5</ecNumber>
    </recommendedName>
    <alternativeName>
        <fullName evidence="6">Protein C5</fullName>
    </alternativeName>
</protein>
<gene>
    <name evidence="6 8" type="primary">rnpA</name>
    <name evidence="8" type="ORF">Pla52o_10160</name>
</gene>
<dbReference type="Pfam" id="PF00825">
    <property type="entry name" value="Ribonuclease_P"/>
    <property type="match status" value="1"/>
</dbReference>
<dbReference type="PANTHER" id="PTHR33992">
    <property type="entry name" value="RIBONUCLEASE P PROTEIN COMPONENT"/>
    <property type="match status" value="1"/>
</dbReference>
<dbReference type="GO" id="GO:0000049">
    <property type="term" value="F:tRNA binding"/>
    <property type="evidence" value="ECO:0007669"/>
    <property type="project" value="UniProtKB-UniRule"/>
</dbReference>
<accession>A0A5C6CRN5</accession>
<evidence type="ECO:0000256" key="7">
    <source>
        <dbReference type="NCBIfam" id="TIGR00188"/>
    </source>
</evidence>
<keyword evidence="4 6" id="KW-0378">Hydrolase</keyword>
<evidence type="ECO:0000256" key="5">
    <source>
        <dbReference type="ARBA" id="ARBA00022884"/>
    </source>
</evidence>
<dbReference type="SUPFAM" id="SSF54211">
    <property type="entry name" value="Ribosomal protein S5 domain 2-like"/>
    <property type="match status" value="1"/>
</dbReference>
<evidence type="ECO:0000256" key="6">
    <source>
        <dbReference type="HAMAP-Rule" id="MF_00227"/>
    </source>
</evidence>
<name>A0A5C6CRN5_9BACT</name>
<comment type="catalytic activity">
    <reaction evidence="6">
        <text>Endonucleolytic cleavage of RNA, removing 5'-extranucleotides from tRNA precursor.</text>
        <dbReference type="EC" id="3.1.26.5"/>
    </reaction>
</comment>
<dbReference type="GO" id="GO:0004526">
    <property type="term" value="F:ribonuclease P activity"/>
    <property type="evidence" value="ECO:0007669"/>
    <property type="project" value="UniProtKB-UniRule"/>
</dbReference>
<comment type="subunit">
    <text evidence="6">Consists of a catalytic RNA component (M1 or rnpB) and a protein subunit.</text>
</comment>
<dbReference type="EMBL" id="SJPT01000001">
    <property type="protein sequence ID" value="TWU27152.1"/>
    <property type="molecule type" value="Genomic_DNA"/>
</dbReference>
<evidence type="ECO:0000256" key="2">
    <source>
        <dbReference type="ARBA" id="ARBA00022722"/>
    </source>
</evidence>
<sequence length="116" mass="13290">MRYRFPKSRRIVHSSQFTLILRRGVCVADGVLVLFAVKRDSKSASRIGVTIPKRTGNAVARNHWKRLIRESFRTQQDRVPDGIDIIVRPKKGAKASWPPIQKSIPYLTRKAIKRLG</sequence>
<comment type="caution">
    <text evidence="8">The sequence shown here is derived from an EMBL/GenBank/DDBJ whole genome shotgun (WGS) entry which is preliminary data.</text>
</comment>